<dbReference type="SUPFAM" id="SSF51905">
    <property type="entry name" value="FAD/NAD(P)-binding domain"/>
    <property type="match status" value="1"/>
</dbReference>
<keyword evidence="3" id="KW-1185">Reference proteome</keyword>
<protein>
    <submittedName>
        <fullName evidence="2">FAD-dependent oxidoreductase</fullName>
    </submittedName>
</protein>
<sequence length="429" mass="45822">MPNENNENAVVLGAGFAGLLSAAVLTNFYRQVTVVDRDPASGQYRRGVPHGRHAHNLLPAGARVVDEVFPGLVDEMRADGAVVADVLSDYRFYLCGNELPRVPVGAHSVQATRPFYERHLRRRLVEQDGLRMVLGADVVGLIGDDRRITGVRVLRQEPSSSEETLNADLVVDAMGRGSRTPAWLEQLGHERPAEQRVNIDVAYASRLVRLPPQPGRALLIGGNVRAGGRGLLLLAVEDGRHVLTLTGTGPASRPPTDEAGFAQFVAAAAPDDVVAALESAEALSDIVAYRFPATRWRRYDQLAGLPDGLVVVGDALCSLSPVNAQGLTVAALEARALRDTLSAGRRDVAADFFARATSILTAPWGMANEPGHPANLTQKMQGAMMSRLMAAAATDPTVAAQLIRVLALLDPPSKLLRPAVLGRALRRAA</sequence>
<gene>
    <name evidence="2" type="ORF">ACFQMG_21425</name>
</gene>
<comment type="caution">
    <text evidence="2">The sequence shown here is derived from an EMBL/GenBank/DDBJ whole genome shotgun (WGS) entry which is preliminary data.</text>
</comment>
<dbReference type="PANTHER" id="PTHR43422:SF3">
    <property type="entry name" value="THIAMINE THIAZOLE SYNTHASE"/>
    <property type="match status" value="1"/>
</dbReference>
<feature type="domain" description="FAD-binding" evidence="1">
    <location>
        <begin position="10"/>
        <end position="343"/>
    </location>
</feature>
<dbReference type="Gene3D" id="3.50.50.60">
    <property type="entry name" value="FAD/NAD(P)-binding domain"/>
    <property type="match status" value="1"/>
</dbReference>
<accession>A0ABW2G123</accession>
<evidence type="ECO:0000313" key="3">
    <source>
        <dbReference type="Proteomes" id="UP001596435"/>
    </source>
</evidence>
<name>A0ABW2G123_9ACTN</name>
<evidence type="ECO:0000259" key="1">
    <source>
        <dbReference type="Pfam" id="PF01494"/>
    </source>
</evidence>
<dbReference type="InterPro" id="IPR002938">
    <property type="entry name" value="FAD-bd"/>
</dbReference>
<dbReference type="RefSeq" id="WP_345704708.1">
    <property type="nucleotide sequence ID" value="NZ_BAABKV010000001.1"/>
</dbReference>
<dbReference type="Pfam" id="PF01494">
    <property type="entry name" value="FAD_binding_3"/>
    <property type="match status" value="1"/>
</dbReference>
<proteinExistence type="predicted"/>
<dbReference type="Proteomes" id="UP001596435">
    <property type="component" value="Unassembled WGS sequence"/>
</dbReference>
<dbReference type="InterPro" id="IPR036188">
    <property type="entry name" value="FAD/NAD-bd_sf"/>
</dbReference>
<evidence type="ECO:0000313" key="2">
    <source>
        <dbReference type="EMBL" id="MFC7182112.1"/>
    </source>
</evidence>
<dbReference type="EMBL" id="JBHTAJ010000041">
    <property type="protein sequence ID" value="MFC7182112.1"/>
    <property type="molecule type" value="Genomic_DNA"/>
</dbReference>
<dbReference type="PANTHER" id="PTHR43422">
    <property type="entry name" value="THIAMINE THIAZOLE SYNTHASE"/>
    <property type="match status" value="1"/>
</dbReference>
<organism evidence="2 3">
    <name type="scientific">Kitasatospora paranensis</name>
    <dbReference type="NCBI Taxonomy" id="258053"/>
    <lineage>
        <taxon>Bacteria</taxon>
        <taxon>Bacillati</taxon>
        <taxon>Actinomycetota</taxon>
        <taxon>Actinomycetes</taxon>
        <taxon>Kitasatosporales</taxon>
        <taxon>Streptomycetaceae</taxon>
        <taxon>Kitasatospora</taxon>
    </lineage>
</organism>
<reference evidence="3" key="1">
    <citation type="journal article" date="2019" name="Int. J. Syst. Evol. Microbiol.">
        <title>The Global Catalogue of Microorganisms (GCM) 10K type strain sequencing project: providing services to taxonomists for standard genome sequencing and annotation.</title>
        <authorList>
            <consortium name="The Broad Institute Genomics Platform"/>
            <consortium name="The Broad Institute Genome Sequencing Center for Infectious Disease"/>
            <person name="Wu L."/>
            <person name="Ma J."/>
        </authorList>
    </citation>
    <scope>NUCLEOTIDE SEQUENCE [LARGE SCALE GENOMIC DNA]</scope>
    <source>
        <strain evidence="3">CGMCC 1.12859</strain>
    </source>
</reference>